<dbReference type="PANTHER" id="PTHR32370">
    <property type="entry name" value="OS12G0117600 PROTEIN"/>
    <property type="match status" value="1"/>
</dbReference>
<evidence type="ECO:0000313" key="6">
    <source>
        <dbReference type="Proteomes" id="UP000825935"/>
    </source>
</evidence>
<dbReference type="PROSITE" id="PS50097">
    <property type="entry name" value="BTB"/>
    <property type="match status" value="1"/>
</dbReference>
<dbReference type="SUPFAM" id="SSF54695">
    <property type="entry name" value="POZ domain"/>
    <property type="match status" value="1"/>
</dbReference>
<protein>
    <recommendedName>
        <fullName evidence="7">BTB/POZ domain-containing protein</fullName>
    </recommendedName>
</protein>
<dbReference type="SMART" id="SM00225">
    <property type="entry name" value="BTB"/>
    <property type="match status" value="1"/>
</dbReference>
<dbReference type="InterPro" id="IPR027356">
    <property type="entry name" value="NPH3_dom"/>
</dbReference>
<evidence type="ECO:0000313" key="5">
    <source>
        <dbReference type="EMBL" id="KAH7433875.1"/>
    </source>
</evidence>
<evidence type="ECO:0000259" key="4">
    <source>
        <dbReference type="PROSITE" id="PS51649"/>
    </source>
</evidence>
<organism evidence="5 6">
    <name type="scientific">Ceratopteris richardii</name>
    <name type="common">Triangle waterfern</name>
    <dbReference type="NCBI Taxonomy" id="49495"/>
    <lineage>
        <taxon>Eukaryota</taxon>
        <taxon>Viridiplantae</taxon>
        <taxon>Streptophyta</taxon>
        <taxon>Embryophyta</taxon>
        <taxon>Tracheophyta</taxon>
        <taxon>Polypodiopsida</taxon>
        <taxon>Polypodiidae</taxon>
        <taxon>Polypodiales</taxon>
        <taxon>Pteridineae</taxon>
        <taxon>Pteridaceae</taxon>
        <taxon>Parkerioideae</taxon>
        <taxon>Ceratopteris</taxon>
    </lineage>
</organism>
<evidence type="ECO:0000256" key="1">
    <source>
        <dbReference type="ARBA" id="ARBA00004906"/>
    </source>
</evidence>
<keyword evidence="2" id="KW-0833">Ubl conjugation pathway</keyword>
<proteinExistence type="predicted"/>
<reference evidence="5" key="1">
    <citation type="submission" date="2021-08" db="EMBL/GenBank/DDBJ databases">
        <title>WGS assembly of Ceratopteris richardii.</title>
        <authorList>
            <person name="Marchant D.B."/>
            <person name="Chen G."/>
            <person name="Jenkins J."/>
            <person name="Shu S."/>
            <person name="Leebens-Mack J."/>
            <person name="Grimwood J."/>
            <person name="Schmutz J."/>
            <person name="Soltis P."/>
            <person name="Soltis D."/>
            <person name="Chen Z.-H."/>
        </authorList>
    </citation>
    <scope>NUCLEOTIDE SEQUENCE</scope>
    <source>
        <strain evidence="5">Whitten #5841</strain>
        <tissue evidence="5">Leaf</tissue>
    </source>
</reference>
<name>A0A8T2UK81_CERRI</name>
<dbReference type="EMBL" id="CM035412">
    <property type="protein sequence ID" value="KAH7433875.1"/>
    <property type="molecule type" value="Genomic_DNA"/>
</dbReference>
<dbReference type="InterPro" id="IPR000210">
    <property type="entry name" value="BTB/POZ_dom"/>
</dbReference>
<keyword evidence="6" id="KW-1185">Reference proteome</keyword>
<feature type="domain" description="BTB" evidence="3">
    <location>
        <begin position="22"/>
        <end position="85"/>
    </location>
</feature>
<dbReference type="InterPro" id="IPR043454">
    <property type="entry name" value="NPH3/RPT2-like"/>
</dbReference>
<comment type="caution">
    <text evidence="5">The sequence shown here is derived from an EMBL/GenBank/DDBJ whole genome shotgun (WGS) entry which is preliminary data.</text>
</comment>
<sequence length="559" mass="63997">MAKRETSFSGWLQRVRKTGEFSDVTVVVENQEFHLHMLPLLNASLYFRSLPSSSSSYMADNGRTVEIRDMPGGAEGFSAAADFCYLIKPTYTLENVSKIRAVAEHLGMVELQDSTKKFLYMNIFSHWRSSIAFLQQYQRLNSPVDDYIESRCLKVISAACIKGFFDTKYLSAPISMSGTGSCSTWQSSPCQVLTDTLVRVSCMPDEYVQEVVEELVNGEVNLNLKCRQGRNVKGWLDVTITNECRTDRSRCWVLICLTRMLEKSVTMDRPWLELSSQYWCSLLEHVEALMKRADLYMLERLQPVKSFLEERIGGSLHELDDYLISYNFQPQTLLDLVQHFKQTKELGEQEIEEVATEVDSCLWSFVDTACISAEDFISFIEAFPESSRSSHDMLYTAIDKLIMKGDYEDEEKQKLLGLVNISKLSPPLQEKALNNTIFLCQPHVLEYVLRQHNEELSVMRDEDKQKLKEIMQKVIRASLKLLEENSRRSKEIVELQKQYASLIEGSKTVCIQESFESSPDIIFNKSRMNGCVHAIIPDEVEEAHSDTPARRSNCSSVDC</sequence>
<dbReference type="InterPro" id="IPR011333">
    <property type="entry name" value="SKP1/BTB/POZ_sf"/>
</dbReference>
<dbReference type="OMA" id="WANAEVE"/>
<comment type="pathway">
    <text evidence="1">Protein modification; protein ubiquitination.</text>
</comment>
<evidence type="ECO:0000256" key="2">
    <source>
        <dbReference type="ARBA" id="ARBA00022786"/>
    </source>
</evidence>
<dbReference type="Pfam" id="PF03000">
    <property type="entry name" value="NPH3"/>
    <property type="match status" value="1"/>
</dbReference>
<dbReference type="AlphaFoldDB" id="A0A8T2UK81"/>
<dbReference type="Pfam" id="PF00651">
    <property type="entry name" value="BTB"/>
    <property type="match status" value="1"/>
</dbReference>
<dbReference type="OrthoDB" id="624345at2759"/>
<dbReference type="Gene3D" id="3.30.710.10">
    <property type="entry name" value="Potassium Channel Kv1.1, Chain A"/>
    <property type="match status" value="1"/>
</dbReference>
<dbReference type="PROSITE" id="PS51649">
    <property type="entry name" value="NPH3"/>
    <property type="match status" value="1"/>
</dbReference>
<evidence type="ECO:0000259" key="3">
    <source>
        <dbReference type="PROSITE" id="PS50097"/>
    </source>
</evidence>
<accession>A0A8T2UK81</accession>
<evidence type="ECO:0008006" key="7">
    <source>
        <dbReference type="Google" id="ProtNLM"/>
    </source>
</evidence>
<gene>
    <name evidence="5" type="ORF">KP509_07G090600</name>
</gene>
<dbReference type="Proteomes" id="UP000825935">
    <property type="component" value="Chromosome 7"/>
</dbReference>
<feature type="domain" description="NPH3" evidence="4">
    <location>
        <begin position="209"/>
        <end position="453"/>
    </location>
</feature>